<keyword evidence="4" id="KW-1185">Reference proteome</keyword>
<name>A0A9N8YZW7_FUNMO</name>
<dbReference type="PANTHER" id="PTHR43418">
    <property type="entry name" value="MULTIFUNCTIONAL TRYPTOPHAN BIOSYNTHESIS PROTEIN-RELATED"/>
    <property type="match status" value="1"/>
</dbReference>
<protein>
    <submittedName>
        <fullName evidence="3">13103_t:CDS:1</fullName>
    </submittedName>
</protein>
<dbReference type="InterPro" id="IPR029062">
    <property type="entry name" value="Class_I_gatase-like"/>
</dbReference>
<organism evidence="3 4">
    <name type="scientific">Funneliformis mosseae</name>
    <name type="common">Endomycorrhizal fungus</name>
    <name type="synonym">Glomus mosseae</name>
    <dbReference type="NCBI Taxonomy" id="27381"/>
    <lineage>
        <taxon>Eukaryota</taxon>
        <taxon>Fungi</taxon>
        <taxon>Fungi incertae sedis</taxon>
        <taxon>Mucoromycota</taxon>
        <taxon>Glomeromycotina</taxon>
        <taxon>Glomeromycetes</taxon>
        <taxon>Glomerales</taxon>
        <taxon>Glomeraceae</taxon>
        <taxon>Funneliformis</taxon>
    </lineage>
</organism>
<dbReference type="SUPFAM" id="SSF52317">
    <property type="entry name" value="Class I glutamine amidotransferase-like"/>
    <property type="match status" value="1"/>
</dbReference>
<dbReference type="GO" id="GO:0005829">
    <property type="term" value="C:cytosol"/>
    <property type="evidence" value="ECO:0007669"/>
    <property type="project" value="TreeGrafter"/>
</dbReference>
<dbReference type="GO" id="GO:0000162">
    <property type="term" value="P:L-tryptophan biosynthetic process"/>
    <property type="evidence" value="ECO:0007669"/>
    <property type="project" value="TreeGrafter"/>
</dbReference>
<evidence type="ECO:0000313" key="3">
    <source>
        <dbReference type="EMBL" id="CAG8456781.1"/>
    </source>
</evidence>
<sequence length="118" mass="13502">MKNSWDLNGCVQEIVKARLVRDDKDKVQFVKEIRDSCGEIVRGKISTKTHGCYLYVPKGIKATGYHSLAGHPNTEPYELETTSWTESGDLMGVRHREFTIEGVQFHSESIKFLKASRW</sequence>
<dbReference type="Gene3D" id="3.40.50.880">
    <property type="match status" value="1"/>
</dbReference>
<dbReference type="GO" id="GO:0004049">
    <property type="term" value="F:anthranilate synthase activity"/>
    <property type="evidence" value="ECO:0007669"/>
    <property type="project" value="TreeGrafter"/>
</dbReference>
<comment type="caution">
    <text evidence="3">The sequence shown here is derived from an EMBL/GenBank/DDBJ whole genome shotgun (WGS) entry which is preliminary data.</text>
</comment>
<dbReference type="InterPro" id="IPR017926">
    <property type="entry name" value="GATASE"/>
</dbReference>
<dbReference type="Proteomes" id="UP000789375">
    <property type="component" value="Unassembled WGS sequence"/>
</dbReference>
<dbReference type="Pfam" id="PF00117">
    <property type="entry name" value="GATase"/>
    <property type="match status" value="1"/>
</dbReference>
<evidence type="ECO:0000313" key="4">
    <source>
        <dbReference type="Proteomes" id="UP000789375"/>
    </source>
</evidence>
<reference evidence="3" key="1">
    <citation type="submission" date="2021-06" db="EMBL/GenBank/DDBJ databases">
        <authorList>
            <person name="Kallberg Y."/>
            <person name="Tangrot J."/>
            <person name="Rosling A."/>
        </authorList>
    </citation>
    <scope>NUCLEOTIDE SEQUENCE</scope>
    <source>
        <strain evidence="3">87-6 pot B 2015</strain>
    </source>
</reference>
<dbReference type="AlphaFoldDB" id="A0A9N8YZW7"/>
<dbReference type="PANTHER" id="PTHR43418:SF4">
    <property type="entry name" value="MULTIFUNCTIONAL TRYPTOPHAN BIOSYNTHESIS PROTEIN"/>
    <property type="match status" value="1"/>
</dbReference>
<keyword evidence="1" id="KW-0315">Glutamine amidotransferase</keyword>
<evidence type="ECO:0000259" key="2">
    <source>
        <dbReference type="Pfam" id="PF00117"/>
    </source>
</evidence>
<feature type="domain" description="Glutamine amidotransferase" evidence="2">
    <location>
        <begin position="51"/>
        <end position="110"/>
    </location>
</feature>
<dbReference type="InterPro" id="IPR050472">
    <property type="entry name" value="Anth_synth/Amidotransfase"/>
</dbReference>
<dbReference type="EMBL" id="CAJVPP010000215">
    <property type="protein sequence ID" value="CAG8456781.1"/>
    <property type="molecule type" value="Genomic_DNA"/>
</dbReference>
<gene>
    <name evidence="3" type="ORF">FMOSSE_LOCUS1830</name>
</gene>
<evidence type="ECO:0000256" key="1">
    <source>
        <dbReference type="ARBA" id="ARBA00022962"/>
    </source>
</evidence>
<accession>A0A9N8YZW7</accession>
<proteinExistence type="predicted"/>